<keyword evidence="1" id="KW-1015">Disulfide bond</keyword>
<comment type="similarity">
    <text evidence="2">Belongs to the peptidase S1 family. CLIP subfamily.</text>
</comment>
<dbReference type="SMART" id="SM00020">
    <property type="entry name" value="Tryp_SPc"/>
    <property type="match status" value="1"/>
</dbReference>
<evidence type="ECO:0000259" key="5">
    <source>
        <dbReference type="PROSITE" id="PS50923"/>
    </source>
</evidence>
<evidence type="ECO:0000259" key="4">
    <source>
        <dbReference type="PROSITE" id="PS50240"/>
    </source>
</evidence>
<evidence type="ECO:0000256" key="1">
    <source>
        <dbReference type="ARBA" id="ARBA00023157"/>
    </source>
</evidence>
<dbReference type="CDD" id="cd00033">
    <property type="entry name" value="CCP"/>
    <property type="match status" value="1"/>
</dbReference>
<dbReference type="InterPro" id="IPR000436">
    <property type="entry name" value="Sushi_SCR_CCP_dom"/>
</dbReference>
<dbReference type="InterPro" id="IPR009003">
    <property type="entry name" value="Peptidase_S1_PA"/>
</dbReference>
<dbReference type="GO" id="GO:0004252">
    <property type="term" value="F:serine-type endopeptidase activity"/>
    <property type="evidence" value="ECO:0007669"/>
    <property type="project" value="InterPro"/>
</dbReference>
<name>A0A0R1E6I8_DROYA</name>
<organism evidence="6 7">
    <name type="scientific">Drosophila yakuba</name>
    <name type="common">Fruit fly</name>
    <dbReference type="NCBI Taxonomy" id="7245"/>
    <lineage>
        <taxon>Eukaryota</taxon>
        <taxon>Metazoa</taxon>
        <taxon>Ecdysozoa</taxon>
        <taxon>Arthropoda</taxon>
        <taxon>Hexapoda</taxon>
        <taxon>Insecta</taxon>
        <taxon>Pterygota</taxon>
        <taxon>Neoptera</taxon>
        <taxon>Endopterygota</taxon>
        <taxon>Diptera</taxon>
        <taxon>Brachycera</taxon>
        <taxon>Muscomorpha</taxon>
        <taxon>Ephydroidea</taxon>
        <taxon>Drosophilidae</taxon>
        <taxon>Drosophila</taxon>
        <taxon>Sophophora</taxon>
    </lineage>
</organism>
<dbReference type="AlphaFoldDB" id="A0A0R1E6I8"/>
<dbReference type="InterPro" id="IPR001314">
    <property type="entry name" value="Peptidase_S1A"/>
</dbReference>
<evidence type="ECO:0000313" key="6">
    <source>
        <dbReference type="EMBL" id="KRK03473.1"/>
    </source>
</evidence>
<dbReference type="EMBL" id="CM000160">
    <property type="protein sequence ID" value="KRK03473.1"/>
    <property type="molecule type" value="Genomic_DNA"/>
</dbReference>
<dbReference type="PROSITE" id="PS00134">
    <property type="entry name" value="TRYPSIN_HIS"/>
    <property type="match status" value="1"/>
</dbReference>
<dbReference type="InterPro" id="IPR018114">
    <property type="entry name" value="TRYPSIN_HIS"/>
</dbReference>
<proteinExistence type="inferred from homology"/>
<keyword evidence="3" id="KW-0768">Sushi</keyword>
<keyword evidence="7" id="KW-1185">Reference proteome</keyword>
<dbReference type="SUPFAM" id="SSF50494">
    <property type="entry name" value="Trypsin-like serine proteases"/>
    <property type="match status" value="1"/>
</dbReference>
<dbReference type="Pfam" id="PF00089">
    <property type="entry name" value="Trypsin"/>
    <property type="match status" value="1"/>
</dbReference>
<dbReference type="Gene3D" id="2.40.10.10">
    <property type="entry name" value="Trypsin-like serine proteases"/>
    <property type="match status" value="2"/>
</dbReference>
<dbReference type="PROSITE" id="PS50923">
    <property type="entry name" value="SUSHI"/>
    <property type="match status" value="1"/>
</dbReference>
<evidence type="ECO:0000256" key="2">
    <source>
        <dbReference type="ARBA" id="ARBA00024195"/>
    </source>
</evidence>
<reference evidence="6 7" key="1">
    <citation type="journal article" date="2007" name="Nature">
        <title>Evolution of genes and genomes on the Drosophila phylogeny.</title>
        <authorList>
            <consortium name="Drosophila 12 Genomes Consortium"/>
            <person name="Clark A.G."/>
            <person name="Eisen M.B."/>
            <person name="Smith D.R."/>
            <person name="Bergman C.M."/>
            <person name="Oliver B."/>
            <person name="Markow T.A."/>
            <person name="Kaufman T.C."/>
            <person name="Kellis M."/>
            <person name="Gelbart W."/>
            <person name="Iyer V.N."/>
            <person name="Pollard D.A."/>
            <person name="Sackton T.B."/>
            <person name="Larracuente A.M."/>
            <person name="Singh N.D."/>
            <person name="Abad J.P."/>
            <person name="Abt D.N."/>
            <person name="Adryan B."/>
            <person name="Aguade M."/>
            <person name="Akashi H."/>
            <person name="Anderson W.W."/>
            <person name="Aquadro C.F."/>
            <person name="Ardell D.H."/>
            <person name="Arguello R."/>
            <person name="Artieri C.G."/>
            <person name="Barbash D.A."/>
            <person name="Barker D."/>
            <person name="Barsanti P."/>
            <person name="Batterham P."/>
            <person name="Batzoglou S."/>
            <person name="Begun D."/>
            <person name="Bhutkar A."/>
            <person name="Blanco E."/>
            <person name="Bosak S.A."/>
            <person name="Bradley R.K."/>
            <person name="Brand A.D."/>
            <person name="Brent M.R."/>
            <person name="Brooks A.N."/>
            <person name="Brown R.H."/>
            <person name="Butlin R.K."/>
            <person name="Caggese C."/>
            <person name="Calvi B.R."/>
            <person name="Bernardo de Carvalho A."/>
            <person name="Caspi A."/>
            <person name="Castrezana S."/>
            <person name="Celniker S.E."/>
            <person name="Chang J.L."/>
            <person name="Chapple C."/>
            <person name="Chatterji S."/>
            <person name="Chinwalla A."/>
            <person name="Civetta A."/>
            <person name="Clifton S.W."/>
            <person name="Comeron J.M."/>
            <person name="Costello J.C."/>
            <person name="Coyne J.A."/>
            <person name="Daub J."/>
            <person name="David R.G."/>
            <person name="Delcher A.L."/>
            <person name="Delehaunty K."/>
            <person name="Do C.B."/>
            <person name="Ebling H."/>
            <person name="Edwards K."/>
            <person name="Eickbush T."/>
            <person name="Evans J.D."/>
            <person name="Filipski A."/>
            <person name="Findeiss S."/>
            <person name="Freyhult E."/>
            <person name="Fulton L."/>
            <person name="Fulton R."/>
            <person name="Garcia A.C."/>
            <person name="Gardiner A."/>
            <person name="Garfield D.A."/>
            <person name="Garvin B.E."/>
            <person name="Gibson G."/>
            <person name="Gilbert D."/>
            <person name="Gnerre S."/>
            <person name="Godfrey J."/>
            <person name="Good R."/>
            <person name="Gotea V."/>
            <person name="Gravely B."/>
            <person name="Greenberg A.J."/>
            <person name="Griffiths-Jones S."/>
            <person name="Gross S."/>
            <person name="Guigo R."/>
            <person name="Gustafson E.A."/>
            <person name="Haerty W."/>
            <person name="Hahn M.W."/>
            <person name="Halligan D.L."/>
            <person name="Halpern A.L."/>
            <person name="Halter G.M."/>
            <person name="Han M.V."/>
            <person name="Heger A."/>
            <person name="Hillier L."/>
            <person name="Hinrichs A.S."/>
            <person name="Holmes I."/>
            <person name="Hoskins R.A."/>
            <person name="Hubisz M.J."/>
            <person name="Hultmark D."/>
            <person name="Huntley M.A."/>
            <person name="Jaffe D.B."/>
            <person name="Jagadeeshan S."/>
            <person name="Jeck W.R."/>
            <person name="Johnson J."/>
            <person name="Jones C.D."/>
            <person name="Jordan W.C."/>
            <person name="Karpen G.H."/>
            <person name="Kataoka E."/>
            <person name="Keightley P.D."/>
            <person name="Kheradpour P."/>
            <person name="Kirkness E.F."/>
            <person name="Koerich L.B."/>
            <person name="Kristiansen K."/>
            <person name="Kudrna D."/>
            <person name="Kulathinal R.J."/>
            <person name="Kumar S."/>
            <person name="Kwok R."/>
            <person name="Lander E."/>
            <person name="Langley C.H."/>
            <person name="Lapoint R."/>
            <person name="Lazzaro B.P."/>
            <person name="Lee S.J."/>
            <person name="Levesque L."/>
            <person name="Li R."/>
            <person name="Lin C.F."/>
            <person name="Lin M.F."/>
            <person name="Lindblad-Toh K."/>
            <person name="Llopart A."/>
            <person name="Long M."/>
            <person name="Low L."/>
            <person name="Lozovsky E."/>
            <person name="Lu J."/>
            <person name="Luo M."/>
            <person name="Machado C.A."/>
            <person name="Makalowski W."/>
            <person name="Marzo M."/>
            <person name="Matsuda M."/>
            <person name="Matzkin L."/>
            <person name="McAllister B."/>
            <person name="McBride C.S."/>
            <person name="McKernan B."/>
            <person name="McKernan K."/>
            <person name="Mendez-Lago M."/>
            <person name="Minx P."/>
            <person name="Mollenhauer M.U."/>
            <person name="Montooth K."/>
            <person name="Mount S.M."/>
            <person name="Mu X."/>
            <person name="Myers E."/>
            <person name="Negre B."/>
            <person name="Newfeld S."/>
            <person name="Nielsen R."/>
            <person name="Noor M.A."/>
            <person name="O'Grady P."/>
            <person name="Pachter L."/>
            <person name="Papaceit M."/>
            <person name="Parisi M.J."/>
            <person name="Parisi M."/>
            <person name="Parts L."/>
            <person name="Pedersen J.S."/>
            <person name="Pesole G."/>
            <person name="Phillippy A.M."/>
            <person name="Ponting C.P."/>
            <person name="Pop M."/>
            <person name="Porcelli D."/>
            <person name="Powell J.R."/>
            <person name="Prohaska S."/>
            <person name="Pruitt K."/>
            <person name="Puig M."/>
            <person name="Quesneville H."/>
            <person name="Ram K.R."/>
            <person name="Rand D."/>
            <person name="Rasmussen M.D."/>
            <person name="Reed L.K."/>
            <person name="Reenan R."/>
            <person name="Reily A."/>
            <person name="Remington K.A."/>
            <person name="Rieger T.T."/>
            <person name="Ritchie M.G."/>
            <person name="Robin C."/>
            <person name="Rogers Y.H."/>
            <person name="Rohde C."/>
            <person name="Rozas J."/>
            <person name="Rubenfield M.J."/>
            <person name="Ruiz A."/>
            <person name="Russo S."/>
            <person name="Salzberg S.L."/>
            <person name="Sanchez-Gracia A."/>
            <person name="Saranga D.J."/>
            <person name="Sato H."/>
            <person name="Schaeffer S.W."/>
            <person name="Schatz M.C."/>
            <person name="Schlenke T."/>
            <person name="Schwartz R."/>
            <person name="Segarra C."/>
            <person name="Singh R.S."/>
            <person name="Sirot L."/>
            <person name="Sirota M."/>
            <person name="Sisneros N.B."/>
            <person name="Smith C.D."/>
            <person name="Smith T.F."/>
            <person name="Spieth J."/>
            <person name="Stage D.E."/>
            <person name="Stark A."/>
            <person name="Stephan W."/>
            <person name="Strausberg R.L."/>
            <person name="Strempel S."/>
            <person name="Sturgill D."/>
            <person name="Sutton G."/>
            <person name="Sutton G.G."/>
            <person name="Tao W."/>
            <person name="Teichmann S."/>
            <person name="Tobari Y.N."/>
            <person name="Tomimura Y."/>
            <person name="Tsolas J.M."/>
            <person name="Valente V.L."/>
            <person name="Venter E."/>
            <person name="Venter J.C."/>
            <person name="Vicario S."/>
            <person name="Vieira F.G."/>
            <person name="Vilella A.J."/>
            <person name="Villasante A."/>
            <person name="Walenz B."/>
            <person name="Wang J."/>
            <person name="Wasserman M."/>
            <person name="Watts T."/>
            <person name="Wilson D."/>
            <person name="Wilson R.K."/>
            <person name="Wing R.A."/>
            <person name="Wolfner M.F."/>
            <person name="Wong A."/>
            <person name="Wong G.K."/>
            <person name="Wu C.I."/>
            <person name="Wu G."/>
            <person name="Yamamoto D."/>
            <person name="Yang H.P."/>
            <person name="Yang S.P."/>
            <person name="Yorke J.A."/>
            <person name="Yoshida K."/>
            <person name="Zdobnov E."/>
            <person name="Zhang P."/>
            <person name="Zhang Y."/>
            <person name="Zimin A.V."/>
            <person name="Baldwin J."/>
            <person name="Abdouelleil A."/>
            <person name="Abdulkadir J."/>
            <person name="Abebe A."/>
            <person name="Abera B."/>
            <person name="Abreu J."/>
            <person name="Acer S.C."/>
            <person name="Aftuck L."/>
            <person name="Alexander A."/>
            <person name="An P."/>
            <person name="Anderson E."/>
            <person name="Anderson S."/>
            <person name="Arachi H."/>
            <person name="Azer M."/>
            <person name="Bachantsang P."/>
            <person name="Barry A."/>
            <person name="Bayul T."/>
            <person name="Berlin A."/>
            <person name="Bessette D."/>
            <person name="Bloom T."/>
            <person name="Blye J."/>
            <person name="Boguslavskiy L."/>
            <person name="Bonnet C."/>
            <person name="Boukhgalter B."/>
            <person name="Bourzgui I."/>
            <person name="Brown A."/>
            <person name="Cahill P."/>
            <person name="Channer S."/>
            <person name="Cheshatsang Y."/>
            <person name="Chuda L."/>
            <person name="Citroen M."/>
            <person name="Collymore A."/>
            <person name="Cooke P."/>
            <person name="Costello M."/>
            <person name="D'Aco K."/>
            <person name="Daza R."/>
            <person name="De Haan G."/>
            <person name="DeGray S."/>
            <person name="DeMaso C."/>
            <person name="Dhargay N."/>
            <person name="Dooley K."/>
            <person name="Dooley E."/>
            <person name="Doricent M."/>
            <person name="Dorje P."/>
            <person name="Dorjee K."/>
            <person name="Dupes A."/>
            <person name="Elong R."/>
            <person name="Falk J."/>
            <person name="Farina A."/>
            <person name="Faro S."/>
            <person name="Ferguson D."/>
            <person name="Fisher S."/>
            <person name="Foley C.D."/>
            <person name="Franke A."/>
            <person name="Friedrich D."/>
            <person name="Gadbois L."/>
            <person name="Gearin G."/>
            <person name="Gearin C.R."/>
            <person name="Giannoukos G."/>
            <person name="Goode T."/>
            <person name="Graham J."/>
            <person name="Grandbois E."/>
            <person name="Grewal S."/>
            <person name="Gyaltsen K."/>
            <person name="Hafez N."/>
            <person name="Hagos B."/>
            <person name="Hall J."/>
            <person name="Henson C."/>
            <person name="Hollinger A."/>
            <person name="Honan T."/>
            <person name="Huard M.D."/>
            <person name="Hughes L."/>
            <person name="Hurhula B."/>
            <person name="Husby M.E."/>
            <person name="Kamat A."/>
            <person name="Kanga B."/>
            <person name="Kashin S."/>
            <person name="Khazanovich D."/>
            <person name="Kisner P."/>
            <person name="Lance K."/>
            <person name="Lara M."/>
            <person name="Lee W."/>
            <person name="Lennon N."/>
            <person name="Letendre F."/>
            <person name="LeVine R."/>
            <person name="Lipovsky A."/>
            <person name="Liu X."/>
            <person name="Liu J."/>
            <person name="Liu S."/>
            <person name="Lokyitsang T."/>
            <person name="Lokyitsang Y."/>
            <person name="Lubonja R."/>
            <person name="Lui A."/>
            <person name="MacDonald P."/>
            <person name="Magnisalis V."/>
            <person name="Maru K."/>
            <person name="Matthews C."/>
            <person name="McCusker W."/>
            <person name="McDonough S."/>
            <person name="Mehta T."/>
            <person name="Meldrim J."/>
            <person name="Meneus L."/>
            <person name="Mihai O."/>
            <person name="Mihalev A."/>
            <person name="Mihova T."/>
            <person name="Mittelman R."/>
            <person name="Mlenga V."/>
            <person name="Montmayeur A."/>
            <person name="Mulrain L."/>
            <person name="Navidi A."/>
            <person name="Naylor J."/>
            <person name="Negash T."/>
            <person name="Nguyen T."/>
            <person name="Nguyen N."/>
            <person name="Nicol R."/>
            <person name="Norbu C."/>
            <person name="Norbu N."/>
            <person name="Novod N."/>
            <person name="O'Neill B."/>
            <person name="Osman S."/>
            <person name="Markiewicz E."/>
            <person name="Oyono O.L."/>
            <person name="Patti C."/>
            <person name="Phunkhang P."/>
            <person name="Pierre F."/>
            <person name="Priest M."/>
            <person name="Raghuraman S."/>
            <person name="Rege F."/>
            <person name="Reyes R."/>
            <person name="Rise C."/>
            <person name="Rogov P."/>
            <person name="Ross K."/>
            <person name="Ryan E."/>
            <person name="Settipalli S."/>
            <person name="Shea T."/>
            <person name="Sherpa N."/>
            <person name="Shi L."/>
            <person name="Shih D."/>
            <person name="Sparrow T."/>
            <person name="Spaulding J."/>
            <person name="Stalker J."/>
            <person name="Stange-Thomann N."/>
            <person name="Stavropoulos S."/>
            <person name="Stone C."/>
            <person name="Strader C."/>
            <person name="Tesfaye S."/>
            <person name="Thomson T."/>
            <person name="Thoulutsang Y."/>
            <person name="Thoulutsang D."/>
            <person name="Topham K."/>
            <person name="Topping I."/>
            <person name="Tsamla T."/>
            <person name="Vassiliev H."/>
            <person name="Vo A."/>
            <person name="Wangchuk T."/>
            <person name="Wangdi T."/>
            <person name="Weiand M."/>
            <person name="Wilkinson J."/>
            <person name="Wilson A."/>
            <person name="Yadav S."/>
            <person name="Young G."/>
            <person name="Yu Q."/>
            <person name="Zembek L."/>
            <person name="Zhong D."/>
            <person name="Zimmer A."/>
            <person name="Zwirko Z."/>
            <person name="Jaffe D.B."/>
            <person name="Alvarez P."/>
            <person name="Brockman W."/>
            <person name="Butler J."/>
            <person name="Chin C."/>
            <person name="Gnerre S."/>
            <person name="Grabherr M."/>
            <person name="Kleber M."/>
            <person name="Mauceli E."/>
            <person name="MacCallum I."/>
        </authorList>
    </citation>
    <scope>NUCLEOTIDE SEQUENCE [LARGE SCALE GENOMIC DNA]</scope>
    <source>
        <strain evidence="7">Tai18E2 / Tucson 14021-0261.01</strain>
    </source>
</reference>
<dbReference type="InterPro" id="IPR051487">
    <property type="entry name" value="Ser/Thr_Proteases_Immune/Dev"/>
</dbReference>
<dbReference type="OrthoDB" id="2019384at2759"/>
<accession>A0A0R1E6I8</accession>
<dbReference type="Pfam" id="PF00084">
    <property type="entry name" value="Sushi"/>
    <property type="match status" value="1"/>
</dbReference>
<dbReference type="InterPro" id="IPR043504">
    <property type="entry name" value="Peptidase_S1_PA_chymotrypsin"/>
</dbReference>
<comment type="caution">
    <text evidence="3">Lacks conserved residue(s) required for the propagation of feature annotation.</text>
</comment>
<protein>
    <submittedName>
        <fullName evidence="6">Uncharacterized protein, isoform B</fullName>
    </submittedName>
</protein>
<dbReference type="SMR" id="A0A0R1E6I8"/>
<feature type="domain" description="Peptidase S1" evidence="4">
    <location>
        <begin position="107"/>
        <end position="359"/>
    </location>
</feature>
<reference evidence="6 7" key="2">
    <citation type="journal article" date="2007" name="PLoS Biol.">
        <title>Principles of genome evolution in the Drosophila melanogaster species group.</title>
        <authorList>
            <person name="Ranz J.M."/>
            <person name="Maurin D."/>
            <person name="Chan Y.S."/>
            <person name="von Grotthuss M."/>
            <person name="Hillier L.W."/>
            <person name="Roote J."/>
            <person name="Ashburner M."/>
            <person name="Bergman C.M."/>
        </authorList>
    </citation>
    <scope>NUCLEOTIDE SEQUENCE [LARGE SCALE GENOMIC DNA]</scope>
    <source>
        <strain evidence="7">Tai18E2 / Tucson 14021-0261.01</strain>
    </source>
</reference>
<dbReference type="PROSITE" id="PS50240">
    <property type="entry name" value="TRYPSIN_DOM"/>
    <property type="match status" value="1"/>
</dbReference>
<sequence>MCWRARRAATAPRKSGVLLQSRKYCSTAGEFDGYSTKALCTHNGQQVDCRKPFHPPGTEVKFVCSTGFKTLSPLPEMRCMKGGYWNRGRQRCEQDCGQIATPITTFSSGGYTINNRVVPWHVGLYVWHNEKDYHFQCGGSLLTPDLVITAAHCVYDEGTRLPYSYDTFRVIAAKFYRNYGETTPDDKRRDVRLIEIAPGYKGRTENYYQDLALMTLDEPFELSNVIRPICVTFASFAEKESVTHEVQGKFAAWSIENKHELQFVPAVSKSNSECRKNLRDIQADKFCIFTQGKSLACQGDSGGGFTSELQTNAFSAWKTARHFLFGVISNAPNADQCAHSLTVMTNIQHFEDMILNAMNRSVETRS</sequence>
<evidence type="ECO:0000256" key="3">
    <source>
        <dbReference type="PROSITE-ProRule" id="PRU00302"/>
    </source>
</evidence>
<feature type="domain" description="Sushi" evidence="5">
    <location>
        <begin position="23"/>
        <end position="94"/>
    </location>
</feature>
<gene>
    <name evidence="6" type="primary">Dyak\GE26132</name>
    <name evidence="6" type="synonym">dyak_GLEANR_9701</name>
    <name evidence="6" type="synonym">GE26132</name>
    <name evidence="6" type="ORF">Dyak_GE26132</name>
</gene>
<evidence type="ECO:0000313" key="7">
    <source>
        <dbReference type="Proteomes" id="UP000002282"/>
    </source>
</evidence>
<dbReference type="InterPro" id="IPR001254">
    <property type="entry name" value="Trypsin_dom"/>
</dbReference>
<dbReference type="PRINTS" id="PR00722">
    <property type="entry name" value="CHYMOTRYPSIN"/>
</dbReference>
<dbReference type="Proteomes" id="UP000002282">
    <property type="component" value="Chromosome 3R"/>
</dbReference>
<dbReference type="GO" id="GO:0006508">
    <property type="term" value="P:proteolysis"/>
    <property type="evidence" value="ECO:0007669"/>
    <property type="project" value="InterPro"/>
</dbReference>
<dbReference type="PANTHER" id="PTHR24256">
    <property type="entry name" value="TRYPTASE-RELATED"/>
    <property type="match status" value="1"/>
</dbReference>